<sequence length="1428" mass="164728">MKRRCKPCKEWEEHYYWNHLKAKGMCFFKVMNTGFSQGLLIPEKFAKNFKGKLPGILNLRSPSGNLWSVRLLNVPGALLIKDGWKVFVDAHHVVENDVLVFKYDGNSCFDVLMFNQSGCENEASYFVRCSNNNLEENQVKEEDNNEASFDTLEERCCSQEHRHDKRTSPGVQKNRTNTKPGSSKIPNSATQSVLKRRQITAAEEEKALQAAKAFETVNPSFIVVMQPSHVSKQFLMRVPTSFASLHFDPKMQFVIFRVPGIIKEWHVSYAYFGQHNWGFRGKEWQSFVLDNNLYEGDACVFELMTSKGEITMKRCKPCKEWEEHYYWNHFKAKGMCFFKVMDSGFSQGLLIPEKFAKNFKGKLPGTSNLRSPSGNLWSVRLLNVPGALLIKDGWKVFVDAHHVVEDDVLVFKYDGNSCFDVLMFNQSGCENEASYFVRSSNNNLEENQVKEEYNEASSDTLVNGSRRVFERCCSEDHRRDKRTSPGVQKNRTNYRRRNTKPGEITMKRRCKHCKEWEEHYYWNHLKAKGMCFFKVMDSGFSQGLLIPEKFAKNYKGKLPGILNLRSPSGSLWSVRLLNVPGALLIKDGWKVFVDAHHVVEDDVLVFKYDGNSCFDVLMFNQSGCENEASYFVTSSNNNLEENQVKEEDNNEASFDTLEERCCSQEHRHDKRTSPGVQKNRTNYRRRNTKPGEITMKRRCKHCKEWEEHYYWNHLKAKGMCFFKVMDSGFSQGLLIPEKFAKNFKGKLPGILNLRSPSGSLWSVRLLNVPGALLIKDGWKVFVDAHHVVEDDVLVFKYDGNSCFDVLMFNQSGCENEASYFVRCSNNNLEDNQVKEEDNNEASYDTLINGSRRVFEQSCSEEHRHDERTSPGVQKNKTNYKRRNTKPGSSKNTHYATRSVFRRRQITSAEEEKALQAAEAFETVNPSFIAVMWRSHVFKRFFMTVPSYFASLHFNPKKQIVILRVPGRIKEWHVRYVWLGQGWGLRGKGWQSFVLDNNLNEGDSCVFELIASKGDQLIPEKFAKNFKGKFPGILNLRSPSGNLWSVRLLNVPGALLIKDGWKLIPEKFAKNFKGKLPGILNLRSPSGSLWSVRLLNVPGEITMKRRCKHCKEWEEHYYWNHLKAKGMCFFKVMDSGFSQGLLIPEKFAKKFKGKLPGILNLRSPSGNLWSVRLLNVPGALLIKDGWKVFVDAHHVEENDVLVFKYDGNSCFDVLMFNQSECENEASYFVRCSNNNLEENQVKEEDNNEASSDTLEERCCSEEHRHDKRTSPGVQKNRTNYRRRNTKPGSSKNTNYATQSVLKRRQITSAEEEKALQAAKAFVTVKPSFIVVMCRSHVFKRFFMTVPSYFASLHFKAKNQNVILRVPGRIEEWHVRYASHGHNSSGFEGKVWQSFVLDNNLYEGDACVFELMTSNGEVQFNVHIFRAGQK</sequence>
<dbReference type="PANTHER" id="PTHR31391:SF157">
    <property type="entry name" value="B3 DOMAIN-CONTAINING PROTEIN REM16"/>
    <property type="match status" value="1"/>
</dbReference>
<evidence type="ECO:0000313" key="8">
    <source>
        <dbReference type="EMBL" id="KAJ0970722.1"/>
    </source>
</evidence>
<feature type="domain" description="TF-B3" evidence="7">
    <location>
        <begin position="24"/>
        <end position="117"/>
    </location>
</feature>
<evidence type="ECO:0000256" key="1">
    <source>
        <dbReference type="ARBA" id="ARBA00004123"/>
    </source>
</evidence>
<dbReference type="Gene3D" id="2.40.330.10">
    <property type="entry name" value="DNA-binding pseudobarrel domain"/>
    <property type="match status" value="10"/>
</dbReference>
<evidence type="ECO:0000256" key="4">
    <source>
        <dbReference type="ARBA" id="ARBA00023163"/>
    </source>
</evidence>
<gene>
    <name evidence="8" type="ORF">J5N97_018681</name>
</gene>
<feature type="region of interest" description="Disordered" evidence="6">
    <location>
        <begin position="476"/>
        <end position="495"/>
    </location>
</feature>
<feature type="compositionally biased region" description="Basic and acidic residues" evidence="6">
    <location>
        <begin position="1253"/>
        <end position="1263"/>
    </location>
</feature>
<feature type="compositionally biased region" description="Basic and acidic residues" evidence="6">
    <location>
        <begin position="859"/>
        <end position="868"/>
    </location>
</feature>
<evidence type="ECO:0000256" key="5">
    <source>
        <dbReference type="ARBA" id="ARBA00023242"/>
    </source>
</evidence>
<feature type="region of interest" description="Disordered" evidence="6">
    <location>
        <begin position="158"/>
        <end position="193"/>
    </location>
</feature>
<comment type="subcellular location">
    <subcellularLocation>
        <location evidence="1">Nucleus</location>
    </subcellularLocation>
</comment>
<organism evidence="8 9">
    <name type="scientific">Dioscorea zingiberensis</name>
    <dbReference type="NCBI Taxonomy" id="325984"/>
    <lineage>
        <taxon>Eukaryota</taxon>
        <taxon>Viridiplantae</taxon>
        <taxon>Streptophyta</taxon>
        <taxon>Embryophyta</taxon>
        <taxon>Tracheophyta</taxon>
        <taxon>Spermatophyta</taxon>
        <taxon>Magnoliopsida</taxon>
        <taxon>Liliopsida</taxon>
        <taxon>Dioscoreales</taxon>
        <taxon>Dioscoreaceae</taxon>
        <taxon>Dioscorea</taxon>
    </lineage>
</organism>
<feature type="domain" description="TF-B3" evidence="7">
    <location>
        <begin position="718"/>
        <end position="811"/>
    </location>
</feature>
<keyword evidence="3" id="KW-0238">DNA-binding</keyword>
<dbReference type="CDD" id="cd10017">
    <property type="entry name" value="B3_DNA"/>
    <property type="match status" value="8"/>
</dbReference>
<dbReference type="PANTHER" id="PTHR31391">
    <property type="entry name" value="B3 DOMAIN-CONTAINING PROTEIN OS11G0197600-RELATED"/>
    <property type="match status" value="1"/>
</dbReference>
<feature type="domain" description="TF-B3" evidence="7">
    <location>
        <begin position="334"/>
        <end position="427"/>
    </location>
</feature>
<dbReference type="GO" id="GO:0005634">
    <property type="term" value="C:nucleus"/>
    <property type="evidence" value="ECO:0007669"/>
    <property type="project" value="UniProtKB-SubCell"/>
</dbReference>
<feature type="domain" description="TF-B3" evidence="7">
    <location>
        <begin position="1125"/>
        <end position="1218"/>
    </location>
</feature>
<dbReference type="InterPro" id="IPR015300">
    <property type="entry name" value="DNA-bd_pseudobarrel_sf"/>
</dbReference>
<dbReference type="InterPro" id="IPR044837">
    <property type="entry name" value="REM16-like"/>
</dbReference>
<dbReference type="OrthoDB" id="596845at2759"/>
<feature type="region of interest" description="Disordered" evidence="6">
    <location>
        <begin position="1239"/>
        <end position="1298"/>
    </location>
</feature>
<feature type="compositionally biased region" description="Polar residues" evidence="6">
    <location>
        <begin position="169"/>
        <end position="193"/>
    </location>
</feature>
<feature type="domain" description="TF-B3" evidence="7">
    <location>
        <begin position="1327"/>
        <end position="1426"/>
    </location>
</feature>
<dbReference type="InterPro" id="IPR003340">
    <property type="entry name" value="B3_DNA-bd"/>
</dbReference>
<evidence type="ECO:0000256" key="3">
    <source>
        <dbReference type="ARBA" id="ARBA00023125"/>
    </source>
</evidence>
<evidence type="ECO:0000259" key="7">
    <source>
        <dbReference type="PROSITE" id="PS50863"/>
    </source>
</evidence>
<keyword evidence="2" id="KW-0805">Transcription regulation</keyword>
<feature type="domain" description="TF-B3" evidence="7">
    <location>
        <begin position="529"/>
        <end position="622"/>
    </location>
</feature>
<comment type="caution">
    <text evidence="8">The sequence shown here is derived from an EMBL/GenBank/DDBJ whole genome shotgun (WGS) entry which is preliminary data.</text>
</comment>
<feature type="domain" description="TF-B3" evidence="7">
    <location>
        <begin position="221"/>
        <end position="318"/>
    </location>
</feature>
<dbReference type="SMART" id="SM01019">
    <property type="entry name" value="B3"/>
    <property type="match status" value="8"/>
</dbReference>
<proteinExistence type="predicted"/>
<evidence type="ECO:0000313" key="9">
    <source>
        <dbReference type="Proteomes" id="UP001085076"/>
    </source>
</evidence>
<feature type="domain" description="TF-B3" evidence="7">
    <location>
        <begin position="927"/>
        <end position="1024"/>
    </location>
</feature>
<protein>
    <recommendedName>
        <fullName evidence="7">TF-B3 domain-containing protein</fullName>
    </recommendedName>
</protein>
<accession>A0A9D5CDK0</accession>
<keyword evidence="9" id="KW-1185">Reference proteome</keyword>
<feature type="compositionally biased region" description="Polar residues" evidence="6">
    <location>
        <begin position="1285"/>
        <end position="1298"/>
    </location>
</feature>
<dbReference type="PROSITE" id="PS50863">
    <property type="entry name" value="B3"/>
    <property type="match status" value="8"/>
</dbReference>
<keyword evidence="4" id="KW-0804">Transcription</keyword>
<evidence type="ECO:0000256" key="6">
    <source>
        <dbReference type="SAM" id="MobiDB-lite"/>
    </source>
</evidence>
<evidence type="ECO:0000256" key="2">
    <source>
        <dbReference type="ARBA" id="ARBA00023015"/>
    </source>
</evidence>
<name>A0A9D5CDK0_9LILI</name>
<keyword evidence="5" id="KW-0539">Nucleus</keyword>
<dbReference type="Proteomes" id="UP001085076">
    <property type="component" value="Miscellaneous, Linkage group lg05"/>
</dbReference>
<dbReference type="EMBL" id="JAGGNH010000005">
    <property type="protein sequence ID" value="KAJ0970722.1"/>
    <property type="molecule type" value="Genomic_DNA"/>
</dbReference>
<dbReference type="GO" id="GO:0003677">
    <property type="term" value="F:DNA binding"/>
    <property type="evidence" value="ECO:0007669"/>
    <property type="project" value="UniProtKB-KW"/>
</dbReference>
<dbReference type="SUPFAM" id="SSF101936">
    <property type="entry name" value="DNA-binding pseudobarrel domain"/>
    <property type="match status" value="10"/>
</dbReference>
<dbReference type="Pfam" id="PF02362">
    <property type="entry name" value="B3"/>
    <property type="match status" value="8"/>
</dbReference>
<reference evidence="8" key="2">
    <citation type="journal article" date="2022" name="Hortic Res">
        <title>The genome of Dioscorea zingiberensis sheds light on the biosynthesis, origin and evolution of the medicinally important diosgenin saponins.</title>
        <authorList>
            <person name="Li Y."/>
            <person name="Tan C."/>
            <person name="Li Z."/>
            <person name="Guo J."/>
            <person name="Li S."/>
            <person name="Chen X."/>
            <person name="Wang C."/>
            <person name="Dai X."/>
            <person name="Yang H."/>
            <person name="Song W."/>
            <person name="Hou L."/>
            <person name="Xu J."/>
            <person name="Tong Z."/>
            <person name="Xu A."/>
            <person name="Yuan X."/>
            <person name="Wang W."/>
            <person name="Yang Q."/>
            <person name="Chen L."/>
            <person name="Sun Z."/>
            <person name="Wang K."/>
            <person name="Pan B."/>
            <person name="Chen J."/>
            <person name="Bao Y."/>
            <person name="Liu F."/>
            <person name="Qi X."/>
            <person name="Gang D.R."/>
            <person name="Wen J."/>
            <person name="Li J."/>
        </authorList>
    </citation>
    <scope>NUCLEOTIDE SEQUENCE</scope>
    <source>
        <strain evidence="8">Dzin_1.0</strain>
    </source>
</reference>
<feature type="region of interest" description="Disordered" evidence="6">
    <location>
        <begin position="857"/>
        <end position="893"/>
    </location>
</feature>
<reference evidence="8" key="1">
    <citation type="submission" date="2021-03" db="EMBL/GenBank/DDBJ databases">
        <authorList>
            <person name="Li Z."/>
            <person name="Yang C."/>
        </authorList>
    </citation>
    <scope>NUCLEOTIDE SEQUENCE</scope>
    <source>
        <strain evidence="8">Dzin_1.0</strain>
        <tissue evidence="8">Leaf</tissue>
    </source>
</reference>